<protein>
    <submittedName>
        <fullName evidence="1">Uncharacterized protein</fullName>
    </submittedName>
</protein>
<name>A0A6J5KPA1_9CAUD</name>
<reference evidence="1" key="1">
    <citation type="submission" date="2020-04" db="EMBL/GenBank/DDBJ databases">
        <authorList>
            <person name="Chiriac C."/>
            <person name="Salcher M."/>
            <person name="Ghai R."/>
            <person name="Kavagutti S V."/>
        </authorList>
    </citation>
    <scope>NUCLEOTIDE SEQUENCE</scope>
</reference>
<dbReference type="EMBL" id="LR796167">
    <property type="protein sequence ID" value="CAB4123096.1"/>
    <property type="molecule type" value="Genomic_DNA"/>
</dbReference>
<gene>
    <name evidence="1" type="ORF">UFOVP29_255</name>
</gene>
<sequence>MVRNGVEKSTPFLSINIVMAQITDKTNLAFQPYASKFFLQGEQSATNTTASLTRTPRYKFMYYARFVVNQEVLQSISAQSDPMIRQNLNLNGWQDQRSVSFLVKKLDRPKIELNTVETNQYNLRKQNYTRATFQPITMTLFDTSDNRVLNMWINYFRYYFSNARANGNGANSMALDTPTSASTASNFDIFQSSFGMSPGGTQYGRNFFLEIEIYAVFGGKAQLTRLIAPRIASIDWGSFDSSDSGVTEVTMTFKYENIEYADDVDLQQQGLLDEMGFINGYEPPSVYTMNDPALSKLPQPAPFDGNMPTYAPTQPVYQAPSTIFQQQVSGPYSQIPQSVYIPFIGAVGGAVNISPVISPFGILVFGL</sequence>
<proteinExistence type="predicted"/>
<accession>A0A6J5KPA1</accession>
<organism evidence="1">
    <name type="scientific">uncultured Caudovirales phage</name>
    <dbReference type="NCBI Taxonomy" id="2100421"/>
    <lineage>
        <taxon>Viruses</taxon>
        <taxon>Duplodnaviria</taxon>
        <taxon>Heunggongvirae</taxon>
        <taxon>Uroviricota</taxon>
        <taxon>Caudoviricetes</taxon>
        <taxon>Peduoviridae</taxon>
        <taxon>Maltschvirus</taxon>
        <taxon>Maltschvirus maltsch</taxon>
    </lineage>
</organism>
<evidence type="ECO:0000313" key="1">
    <source>
        <dbReference type="EMBL" id="CAB4123096.1"/>
    </source>
</evidence>